<comment type="caution">
    <text evidence="1">The sequence shown here is derived from an EMBL/GenBank/DDBJ whole genome shotgun (WGS) entry which is preliminary data.</text>
</comment>
<sequence>MCVCVRARARGVGWSLIHRLKATVQKSLLTLHTSIYSTRTFCWGTGIVNILVIVRRWTTSDRRNLRSSSGTVP</sequence>
<accession>A0AA88P6Y0</accession>
<dbReference type="AlphaFoldDB" id="A0AA88P6Y0"/>
<dbReference type="Proteomes" id="UP001187343">
    <property type="component" value="Unassembled WGS sequence"/>
</dbReference>
<evidence type="ECO:0000313" key="2">
    <source>
        <dbReference type="Proteomes" id="UP001187343"/>
    </source>
</evidence>
<gene>
    <name evidence="1" type="ORF">Q8A67_024057</name>
</gene>
<dbReference type="EMBL" id="JAUYZG010000023">
    <property type="protein sequence ID" value="KAK2871530.1"/>
    <property type="molecule type" value="Genomic_DNA"/>
</dbReference>
<reference evidence="1" key="1">
    <citation type="submission" date="2023-08" db="EMBL/GenBank/DDBJ databases">
        <title>Chromosome-level Genome Assembly of mud carp (Cirrhinus molitorella).</title>
        <authorList>
            <person name="Liu H."/>
        </authorList>
    </citation>
    <scope>NUCLEOTIDE SEQUENCE</scope>
    <source>
        <strain evidence="1">Prfri</strain>
        <tissue evidence="1">Muscle</tissue>
    </source>
</reference>
<protein>
    <submittedName>
        <fullName evidence="1">Uncharacterized protein</fullName>
    </submittedName>
</protein>
<keyword evidence="2" id="KW-1185">Reference proteome</keyword>
<proteinExistence type="predicted"/>
<organism evidence="1 2">
    <name type="scientific">Cirrhinus molitorella</name>
    <name type="common">mud carp</name>
    <dbReference type="NCBI Taxonomy" id="172907"/>
    <lineage>
        <taxon>Eukaryota</taxon>
        <taxon>Metazoa</taxon>
        <taxon>Chordata</taxon>
        <taxon>Craniata</taxon>
        <taxon>Vertebrata</taxon>
        <taxon>Euteleostomi</taxon>
        <taxon>Actinopterygii</taxon>
        <taxon>Neopterygii</taxon>
        <taxon>Teleostei</taxon>
        <taxon>Ostariophysi</taxon>
        <taxon>Cypriniformes</taxon>
        <taxon>Cyprinidae</taxon>
        <taxon>Labeoninae</taxon>
        <taxon>Labeonini</taxon>
        <taxon>Cirrhinus</taxon>
    </lineage>
</organism>
<evidence type="ECO:0000313" key="1">
    <source>
        <dbReference type="EMBL" id="KAK2871530.1"/>
    </source>
</evidence>
<name>A0AA88P6Y0_9TELE</name>